<feature type="region of interest" description="Disordered" evidence="1">
    <location>
        <begin position="1"/>
        <end position="27"/>
    </location>
</feature>
<dbReference type="PANTHER" id="PTHR21248">
    <property type="entry name" value="CARDIOLIPIN SYNTHASE"/>
    <property type="match status" value="1"/>
</dbReference>
<accession>A0A2S7U2J4</accession>
<dbReference type="InterPro" id="IPR025202">
    <property type="entry name" value="PLD-like_dom"/>
</dbReference>
<dbReference type="RefSeq" id="WP_105043698.1">
    <property type="nucleotide sequence ID" value="NZ_MQWA01000001.1"/>
</dbReference>
<evidence type="ECO:0000313" key="4">
    <source>
        <dbReference type="Proteomes" id="UP000239907"/>
    </source>
</evidence>
<dbReference type="AlphaFoldDB" id="A0A2S7U2J4"/>
<dbReference type="SUPFAM" id="SSF56024">
    <property type="entry name" value="Phospholipase D/nuclease"/>
    <property type="match status" value="2"/>
</dbReference>
<dbReference type="OrthoDB" id="9814092at2"/>
<dbReference type="SMART" id="SM00155">
    <property type="entry name" value="PLDc"/>
    <property type="match status" value="2"/>
</dbReference>
<evidence type="ECO:0000259" key="2">
    <source>
        <dbReference type="PROSITE" id="PS50035"/>
    </source>
</evidence>
<feature type="compositionally biased region" description="Low complexity" evidence="1">
    <location>
        <begin position="10"/>
        <end position="20"/>
    </location>
</feature>
<dbReference type="Proteomes" id="UP000239907">
    <property type="component" value="Unassembled WGS sequence"/>
</dbReference>
<name>A0A2S7U2J4_9BACT</name>
<feature type="domain" description="PLD phosphodiesterase" evidence="2">
    <location>
        <begin position="379"/>
        <end position="402"/>
    </location>
</feature>
<reference evidence="3 4" key="1">
    <citation type="submission" date="2016-12" db="EMBL/GenBank/DDBJ databases">
        <title>Study of bacterial adaptation to deep sea.</title>
        <authorList>
            <person name="Song J."/>
            <person name="Yoshizawa S."/>
            <person name="Kogure K."/>
        </authorList>
    </citation>
    <scope>NUCLEOTIDE SEQUENCE [LARGE SCALE GENOMIC DNA]</scope>
    <source>
        <strain evidence="3 4">SAORIC-165</strain>
    </source>
</reference>
<evidence type="ECO:0000256" key="1">
    <source>
        <dbReference type="SAM" id="MobiDB-lite"/>
    </source>
</evidence>
<proteinExistence type="predicted"/>
<dbReference type="Pfam" id="PF13091">
    <property type="entry name" value="PLDc_2"/>
    <property type="match status" value="2"/>
</dbReference>
<dbReference type="EMBL" id="MQWA01000001">
    <property type="protein sequence ID" value="PQJ29206.1"/>
    <property type="molecule type" value="Genomic_DNA"/>
</dbReference>
<gene>
    <name evidence="3" type="ORF">BSZ32_12360</name>
</gene>
<protein>
    <recommendedName>
        <fullName evidence="2">PLD phosphodiesterase domain-containing protein</fullName>
    </recommendedName>
</protein>
<sequence length="531" mass="59932">MSSGPRKRSSTSPRSPDPRSANISRPANIYLQQRPLGKAYHIRTVDAALRGVRCQILVDQIFSEADADLLAYVAGLHPNLIFKIYNPVSHRLSPNLAQSFGESLFNPHRLNQRMHNKVMIVDGKTAIVGGRNIEDAYFDLAKGMNFRDRELVVRGPVLDDIRRSFDNYWKHPLAVACMDLIDVRKKMVAGASRPKDLPDSSNSPLRQLVSTRLQGFDRQFEAKFRRVERIAFLTDEPGKNDGNGFDDSGRMNEQLVGLALTAKKELLIQSPYFVLTKRATKLFTQLNQKGIRMTVSTNSLAATDNWTTYGIFHRQKRRLVHNHDLQLYEYKPLPDDLRNLWPDYDSIKQQMQAHSKKGRPSNVSSRASSDLTKVPYFCLHAKSLVIDGKIACVGSYNLDPRSANLNTEVALVVEDEAFAEELTAVIHSDIAGGNSWLVAKQYWPRPLKPAVQLLEHSNELVFRMTTIDLLPNFYTTNYALRDGQSPVPCNHADFHTCYHRVGSFPMVPSFQAKSVLASLTRIFGSVLKPLL</sequence>
<dbReference type="PANTHER" id="PTHR21248:SF12">
    <property type="entry name" value="CARDIOLIPIN SYNTHASE C"/>
    <property type="match status" value="1"/>
</dbReference>
<evidence type="ECO:0000313" key="3">
    <source>
        <dbReference type="EMBL" id="PQJ29206.1"/>
    </source>
</evidence>
<dbReference type="Gene3D" id="3.30.870.10">
    <property type="entry name" value="Endonuclease Chain A"/>
    <property type="match status" value="2"/>
</dbReference>
<dbReference type="PROSITE" id="PS50035">
    <property type="entry name" value="PLD"/>
    <property type="match status" value="2"/>
</dbReference>
<feature type="domain" description="PLD phosphodiesterase" evidence="2">
    <location>
        <begin position="110"/>
        <end position="137"/>
    </location>
</feature>
<dbReference type="InterPro" id="IPR001736">
    <property type="entry name" value="PLipase_D/transphosphatidylase"/>
</dbReference>
<comment type="caution">
    <text evidence="3">The sequence shown here is derived from an EMBL/GenBank/DDBJ whole genome shotgun (WGS) entry which is preliminary data.</text>
</comment>
<dbReference type="CDD" id="cd09113">
    <property type="entry name" value="PLDc_ymdC_like_2"/>
    <property type="match status" value="1"/>
</dbReference>
<dbReference type="GO" id="GO:0032049">
    <property type="term" value="P:cardiolipin biosynthetic process"/>
    <property type="evidence" value="ECO:0007669"/>
    <property type="project" value="UniProtKB-ARBA"/>
</dbReference>
<keyword evidence="4" id="KW-1185">Reference proteome</keyword>
<dbReference type="GO" id="GO:0030572">
    <property type="term" value="F:phosphatidyltransferase activity"/>
    <property type="evidence" value="ECO:0007669"/>
    <property type="project" value="UniProtKB-ARBA"/>
</dbReference>
<organism evidence="3 4">
    <name type="scientific">Rubritalea profundi</name>
    <dbReference type="NCBI Taxonomy" id="1658618"/>
    <lineage>
        <taxon>Bacteria</taxon>
        <taxon>Pseudomonadati</taxon>
        <taxon>Verrucomicrobiota</taxon>
        <taxon>Verrucomicrobiia</taxon>
        <taxon>Verrucomicrobiales</taxon>
        <taxon>Rubritaleaceae</taxon>
        <taxon>Rubritalea</taxon>
    </lineage>
</organism>